<proteinExistence type="predicted"/>
<reference evidence="1 2" key="1">
    <citation type="journal article" date="2021" name="bioRxiv">
        <title>Chromosome-scale and haplotype-resolved genome assembly of a tetraploid potato cultivar.</title>
        <authorList>
            <person name="Sun H."/>
            <person name="Jiao W.-B."/>
            <person name="Krause K."/>
            <person name="Campoy J.A."/>
            <person name="Goel M."/>
            <person name="Folz-Donahue K."/>
            <person name="Kukat C."/>
            <person name="Huettel B."/>
            <person name="Schneeberger K."/>
        </authorList>
    </citation>
    <scope>NUCLEOTIDE SEQUENCE [LARGE SCALE GENOMIC DNA]</scope>
    <source>
        <strain evidence="1">SolTubOtavaFocal</strain>
        <tissue evidence="1">Leaves</tissue>
    </source>
</reference>
<organism evidence="1 2">
    <name type="scientific">Solanum tuberosum</name>
    <name type="common">Potato</name>
    <dbReference type="NCBI Taxonomy" id="4113"/>
    <lineage>
        <taxon>Eukaryota</taxon>
        <taxon>Viridiplantae</taxon>
        <taxon>Streptophyta</taxon>
        <taxon>Embryophyta</taxon>
        <taxon>Tracheophyta</taxon>
        <taxon>Spermatophyta</taxon>
        <taxon>Magnoliopsida</taxon>
        <taxon>eudicotyledons</taxon>
        <taxon>Gunneridae</taxon>
        <taxon>Pentapetalae</taxon>
        <taxon>asterids</taxon>
        <taxon>lamiids</taxon>
        <taxon>Solanales</taxon>
        <taxon>Solanaceae</taxon>
        <taxon>Solanoideae</taxon>
        <taxon>Solaneae</taxon>
        <taxon>Solanum</taxon>
    </lineage>
</organism>
<dbReference type="Proteomes" id="UP000826656">
    <property type="component" value="Unassembled WGS sequence"/>
</dbReference>
<accession>A0ABQ7W7X5</accession>
<evidence type="ECO:0000313" key="2">
    <source>
        <dbReference type="Proteomes" id="UP000826656"/>
    </source>
</evidence>
<name>A0ABQ7W7X5_SOLTU</name>
<protein>
    <submittedName>
        <fullName evidence="1">Uncharacterized protein</fullName>
    </submittedName>
</protein>
<dbReference type="EMBL" id="JAIVGD010000003">
    <property type="protein sequence ID" value="KAH0776843.1"/>
    <property type="molecule type" value="Genomic_DNA"/>
</dbReference>
<evidence type="ECO:0000313" key="1">
    <source>
        <dbReference type="EMBL" id="KAH0776843.1"/>
    </source>
</evidence>
<sequence length="82" mass="9656">MMGSVNNKSFRVVQWSFEKSTRRFKMKWEKNYESSKMHFVFDWNISTGIYEIVVMSCMSELVDYVGKLDMIGVDVPILSNVM</sequence>
<gene>
    <name evidence="1" type="ORF">KY290_008254</name>
</gene>
<comment type="caution">
    <text evidence="1">The sequence shown here is derived from an EMBL/GenBank/DDBJ whole genome shotgun (WGS) entry which is preliminary data.</text>
</comment>
<keyword evidence="2" id="KW-1185">Reference proteome</keyword>